<name>A0AAP0JPP9_9MAGN</name>
<reference evidence="2 3" key="1">
    <citation type="submission" date="2024-01" db="EMBL/GenBank/DDBJ databases">
        <title>Genome assemblies of Stephania.</title>
        <authorList>
            <person name="Yang L."/>
        </authorList>
    </citation>
    <scope>NUCLEOTIDE SEQUENCE [LARGE SCALE GENOMIC DNA]</scope>
    <source>
        <strain evidence="2">QJT</strain>
        <tissue evidence="2">Leaf</tissue>
    </source>
</reference>
<keyword evidence="3" id="KW-1185">Reference proteome</keyword>
<feature type="region of interest" description="Disordered" evidence="1">
    <location>
        <begin position="26"/>
        <end position="52"/>
    </location>
</feature>
<proteinExistence type="predicted"/>
<dbReference type="AlphaFoldDB" id="A0AAP0JPP9"/>
<evidence type="ECO:0000313" key="2">
    <source>
        <dbReference type="EMBL" id="KAK9137953.1"/>
    </source>
</evidence>
<accession>A0AAP0JPP9</accession>
<gene>
    <name evidence="2" type="ORF">Sjap_008547</name>
</gene>
<dbReference type="Proteomes" id="UP001417504">
    <property type="component" value="Unassembled WGS sequence"/>
</dbReference>
<evidence type="ECO:0000256" key="1">
    <source>
        <dbReference type="SAM" id="MobiDB-lite"/>
    </source>
</evidence>
<dbReference type="EMBL" id="JBBNAE010000003">
    <property type="protein sequence ID" value="KAK9137953.1"/>
    <property type="molecule type" value="Genomic_DNA"/>
</dbReference>
<sequence>MLGHVLDRFRVFGSLESSIRRIAKREEERGTRGAEVSQKSEEQREDQNPDYEPTELGFFHAVAPPGTVNMWYVFLWEAARSQEARVGLAKAPFLRFALRDSKMTGSALSSLTCGKLCC</sequence>
<organism evidence="2 3">
    <name type="scientific">Stephania japonica</name>
    <dbReference type="NCBI Taxonomy" id="461633"/>
    <lineage>
        <taxon>Eukaryota</taxon>
        <taxon>Viridiplantae</taxon>
        <taxon>Streptophyta</taxon>
        <taxon>Embryophyta</taxon>
        <taxon>Tracheophyta</taxon>
        <taxon>Spermatophyta</taxon>
        <taxon>Magnoliopsida</taxon>
        <taxon>Ranunculales</taxon>
        <taxon>Menispermaceae</taxon>
        <taxon>Menispermoideae</taxon>
        <taxon>Cissampelideae</taxon>
        <taxon>Stephania</taxon>
    </lineage>
</organism>
<comment type="caution">
    <text evidence="2">The sequence shown here is derived from an EMBL/GenBank/DDBJ whole genome shotgun (WGS) entry which is preliminary data.</text>
</comment>
<feature type="compositionally biased region" description="Basic and acidic residues" evidence="1">
    <location>
        <begin position="26"/>
        <end position="47"/>
    </location>
</feature>
<protein>
    <submittedName>
        <fullName evidence="2">Uncharacterized protein</fullName>
    </submittedName>
</protein>
<evidence type="ECO:0000313" key="3">
    <source>
        <dbReference type="Proteomes" id="UP001417504"/>
    </source>
</evidence>